<dbReference type="OrthoDB" id="653949at2"/>
<comment type="caution">
    <text evidence="3">The sequence shown here is derived from an EMBL/GenBank/DDBJ whole genome shotgun (WGS) entry which is preliminary data.</text>
</comment>
<organism evidence="3 4">
    <name type="scientific">Sphingobacterium alimentarium</name>
    <dbReference type="NCBI Taxonomy" id="797292"/>
    <lineage>
        <taxon>Bacteria</taxon>
        <taxon>Pseudomonadati</taxon>
        <taxon>Bacteroidota</taxon>
        <taxon>Sphingobacteriia</taxon>
        <taxon>Sphingobacteriales</taxon>
        <taxon>Sphingobacteriaceae</taxon>
        <taxon>Sphingobacterium</taxon>
    </lineage>
</organism>
<keyword evidence="1" id="KW-1133">Transmembrane helix</keyword>
<keyword evidence="1" id="KW-0472">Membrane</keyword>
<dbReference type="Proteomes" id="UP000295197">
    <property type="component" value="Unassembled WGS sequence"/>
</dbReference>
<feature type="domain" description="CCDC81-like prokaryotic HU" evidence="2">
    <location>
        <begin position="3"/>
        <end position="51"/>
    </location>
</feature>
<keyword evidence="4" id="KW-1185">Reference proteome</keyword>
<dbReference type="EMBL" id="SMBZ01000055">
    <property type="protein sequence ID" value="TCV07264.1"/>
    <property type="molecule type" value="Genomic_DNA"/>
</dbReference>
<dbReference type="InterPro" id="IPR040495">
    <property type="entry name" value="HU-CCDC81_bac_1"/>
</dbReference>
<evidence type="ECO:0000256" key="1">
    <source>
        <dbReference type="SAM" id="Phobius"/>
    </source>
</evidence>
<evidence type="ECO:0000313" key="4">
    <source>
        <dbReference type="Proteomes" id="UP000295197"/>
    </source>
</evidence>
<protein>
    <recommendedName>
        <fullName evidence="2">CCDC81-like prokaryotic HU domain-containing protein</fullName>
    </recommendedName>
</protein>
<gene>
    <name evidence="3" type="ORF">EDC17_105513</name>
</gene>
<dbReference type="AlphaFoldDB" id="A0A4R3VRD2"/>
<dbReference type="RefSeq" id="WP_132778845.1">
    <property type="nucleotide sequence ID" value="NZ_SMBZ01000055.1"/>
</dbReference>
<sequence length="383" mass="42439">MSLGRQIHALLKRHSAVFVKGLGTFRRVRTSASFDAKHKVVLPPISYVEFEHNTEDGYDYTLYVQQSQQLDRSAAENFVKQETDKLAENIHREGQANLEELGQLVAYGYSFIFKPIDLSGFQFMPLEDPFRQEESTESSETIEDEVATIVADDPVVEEEIIVDASQAEKIIVEDSPVESPSKPVVEETIAPVPAEPVIQDPVAPAQTALQEEQEEISPKKSNSMAYAVIGIIALLLLGGLYYFDVFKTNISNDAAVANADTLAQDTRAQELDSALTAINDTLIITAAADSIAPSSTGIEVMEENPNHKFAIVIGTHAKLILAQEEAEEFNKKGHTHVRVLSPNLDKNLKKVIWDTYATKEQRDSALRYVQKNIKADAWPTVVK</sequence>
<feature type="transmembrane region" description="Helical" evidence="1">
    <location>
        <begin position="224"/>
        <end position="243"/>
    </location>
</feature>
<evidence type="ECO:0000259" key="2">
    <source>
        <dbReference type="Pfam" id="PF18174"/>
    </source>
</evidence>
<evidence type="ECO:0000313" key="3">
    <source>
        <dbReference type="EMBL" id="TCV07264.1"/>
    </source>
</evidence>
<dbReference type="Pfam" id="PF18174">
    <property type="entry name" value="HU-CCDC81_bac_1"/>
    <property type="match status" value="1"/>
</dbReference>
<accession>A0A4R3VRD2</accession>
<proteinExistence type="predicted"/>
<name>A0A4R3VRD2_9SPHI</name>
<reference evidence="3 4" key="1">
    <citation type="submission" date="2019-03" db="EMBL/GenBank/DDBJ databases">
        <title>Genomic Encyclopedia of Type Strains, Phase IV (KMG-IV): sequencing the most valuable type-strain genomes for metagenomic binning, comparative biology and taxonomic classification.</title>
        <authorList>
            <person name="Goeker M."/>
        </authorList>
    </citation>
    <scope>NUCLEOTIDE SEQUENCE [LARGE SCALE GENOMIC DNA]</scope>
    <source>
        <strain evidence="3 4">DSM 22362</strain>
    </source>
</reference>
<keyword evidence="1" id="KW-0812">Transmembrane</keyword>